<sequence>MATSNSNNNEWLQIYQNNLVTGQSQPVRFGWSGDVVTDATTVTTTTSTTASSGNNQLGRVIRPNNPRRRSRASRRTPTTLLNTDTSNFRAMVQQFTGGGNGSNAFASAPTSMNSYNTDSPGLSYHGTGSRITAPPLGGYSVELRPPLHQQYYSAGGDHQYGFVQSVQEGGMGNFSGDNNNFGNDSMF</sequence>
<proteinExistence type="predicted"/>
<feature type="region of interest" description="Disordered" evidence="1">
    <location>
        <begin position="43"/>
        <end position="76"/>
    </location>
</feature>
<dbReference type="InterPro" id="IPR039609">
    <property type="entry name" value="VQ_15/22"/>
</dbReference>
<evidence type="ECO:0000256" key="1">
    <source>
        <dbReference type="SAM" id="MobiDB-lite"/>
    </source>
</evidence>
<feature type="compositionally biased region" description="Basic residues" evidence="1">
    <location>
        <begin position="65"/>
        <end position="74"/>
    </location>
</feature>
<reference evidence="3 4" key="1">
    <citation type="journal article" date="2018" name="Mol. Plant">
        <title>The genome of Artemisia annua provides insight into the evolution of Asteraceae family and artemisinin biosynthesis.</title>
        <authorList>
            <person name="Shen Q."/>
            <person name="Zhang L."/>
            <person name="Liao Z."/>
            <person name="Wang S."/>
            <person name="Yan T."/>
            <person name="Shi P."/>
            <person name="Liu M."/>
            <person name="Fu X."/>
            <person name="Pan Q."/>
            <person name="Wang Y."/>
            <person name="Lv Z."/>
            <person name="Lu X."/>
            <person name="Zhang F."/>
            <person name="Jiang W."/>
            <person name="Ma Y."/>
            <person name="Chen M."/>
            <person name="Hao X."/>
            <person name="Li L."/>
            <person name="Tang Y."/>
            <person name="Lv G."/>
            <person name="Zhou Y."/>
            <person name="Sun X."/>
            <person name="Brodelius P.E."/>
            <person name="Rose J.K.C."/>
            <person name="Tang K."/>
        </authorList>
    </citation>
    <scope>NUCLEOTIDE SEQUENCE [LARGE SCALE GENOMIC DNA]</scope>
    <source>
        <strain evidence="4">cv. Huhao1</strain>
        <tissue evidence="3">Leaf</tissue>
    </source>
</reference>
<dbReference type="STRING" id="35608.A0A2U1KYJ2"/>
<dbReference type="Proteomes" id="UP000245207">
    <property type="component" value="Unassembled WGS sequence"/>
</dbReference>
<evidence type="ECO:0000313" key="4">
    <source>
        <dbReference type="Proteomes" id="UP000245207"/>
    </source>
</evidence>
<dbReference type="OrthoDB" id="1680635at2759"/>
<dbReference type="Pfam" id="PF05678">
    <property type="entry name" value="VQ"/>
    <property type="match status" value="1"/>
</dbReference>
<feature type="domain" description="VQ" evidence="2">
    <location>
        <begin position="76"/>
        <end position="97"/>
    </location>
</feature>
<name>A0A2U1KYJ2_ARTAN</name>
<evidence type="ECO:0000259" key="2">
    <source>
        <dbReference type="Pfam" id="PF05678"/>
    </source>
</evidence>
<protein>
    <submittedName>
        <fullName evidence="3">VQ motif-containing protein 22</fullName>
    </submittedName>
</protein>
<dbReference type="AlphaFoldDB" id="A0A2U1KYJ2"/>
<keyword evidence="4" id="KW-1185">Reference proteome</keyword>
<dbReference type="EMBL" id="PKPP01012799">
    <property type="protein sequence ID" value="PWA41842.1"/>
    <property type="molecule type" value="Genomic_DNA"/>
</dbReference>
<gene>
    <name evidence="3" type="ORF">CTI12_AA550500</name>
</gene>
<dbReference type="PANTHER" id="PTHR33179:SF29">
    <property type="entry name" value="OS06G0666400 PROTEIN"/>
    <property type="match status" value="1"/>
</dbReference>
<evidence type="ECO:0000313" key="3">
    <source>
        <dbReference type="EMBL" id="PWA41842.1"/>
    </source>
</evidence>
<dbReference type="PANTHER" id="PTHR33179">
    <property type="entry name" value="VQ MOTIF-CONTAINING PROTEIN"/>
    <property type="match status" value="1"/>
</dbReference>
<accession>A0A2U1KYJ2</accession>
<comment type="caution">
    <text evidence="3">The sequence shown here is derived from an EMBL/GenBank/DDBJ whole genome shotgun (WGS) entry which is preliminary data.</text>
</comment>
<organism evidence="3 4">
    <name type="scientific">Artemisia annua</name>
    <name type="common">Sweet wormwood</name>
    <dbReference type="NCBI Taxonomy" id="35608"/>
    <lineage>
        <taxon>Eukaryota</taxon>
        <taxon>Viridiplantae</taxon>
        <taxon>Streptophyta</taxon>
        <taxon>Embryophyta</taxon>
        <taxon>Tracheophyta</taxon>
        <taxon>Spermatophyta</taxon>
        <taxon>Magnoliopsida</taxon>
        <taxon>eudicotyledons</taxon>
        <taxon>Gunneridae</taxon>
        <taxon>Pentapetalae</taxon>
        <taxon>asterids</taxon>
        <taxon>campanulids</taxon>
        <taxon>Asterales</taxon>
        <taxon>Asteraceae</taxon>
        <taxon>Asteroideae</taxon>
        <taxon>Anthemideae</taxon>
        <taxon>Artemisiinae</taxon>
        <taxon>Artemisia</taxon>
    </lineage>
</organism>
<dbReference type="InterPro" id="IPR008889">
    <property type="entry name" value="VQ"/>
</dbReference>
<feature type="compositionally biased region" description="Low complexity" evidence="1">
    <location>
        <begin position="43"/>
        <end position="52"/>
    </location>
</feature>